<keyword evidence="2" id="KW-1185">Reference proteome</keyword>
<proteinExistence type="predicted"/>
<protein>
    <submittedName>
        <fullName evidence="1">Uncharacterized protein</fullName>
    </submittedName>
</protein>
<evidence type="ECO:0000313" key="1">
    <source>
        <dbReference type="EMBL" id="KAJ1372663.1"/>
    </source>
</evidence>
<name>A0AAD5RB28_PARTN</name>
<dbReference type="EMBL" id="JAHQIW010007168">
    <property type="protein sequence ID" value="KAJ1372663.1"/>
    <property type="molecule type" value="Genomic_DNA"/>
</dbReference>
<gene>
    <name evidence="1" type="ORF">KIN20_034870</name>
</gene>
<organism evidence="1 2">
    <name type="scientific">Parelaphostrongylus tenuis</name>
    <name type="common">Meningeal worm</name>
    <dbReference type="NCBI Taxonomy" id="148309"/>
    <lineage>
        <taxon>Eukaryota</taxon>
        <taxon>Metazoa</taxon>
        <taxon>Ecdysozoa</taxon>
        <taxon>Nematoda</taxon>
        <taxon>Chromadorea</taxon>
        <taxon>Rhabditida</taxon>
        <taxon>Rhabditina</taxon>
        <taxon>Rhabditomorpha</taxon>
        <taxon>Strongyloidea</taxon>
        <taxon>Metastrongylidae</taxon>
        <taxon>Parelaphostrongylus</taxon>
    </lineage>
</organism>
<comment type="caution">
    <text evidence="1">The sequence shown here is derived from an EMBL/GenBank/DDBJ whole genome shotgun (WGS) entry which is preliminary data.</text>
</comment>
<evidence type="ECO:0000313" key="2">
    <source>
        <dbReference type="Proteomes" id="UP001196413"/>
    </source>
</evidence>
<dbReference type="Proteomes" id="UP001196413">
    <property type="component" value="Unassembled WGS sequence"/>
</dbReference>
<accession>A0AAD5RB28</accession>
<dbReference type="AlphaFoldDB" id="A0AAD5RB28"/>
<sequence>MRGVAIRSIVRRNTLGDRHAEDWVHGSVRATDVRRTTGSNHSVFSQRCNINVINRVIVLITFPLMSLRDWASDKGSAKFIGTSSSICEHL</sequence>
<reference evidence="1" key="1">
    <citation type="submission" date="2021-06" db="EMBL/GenBank/DDBJ databases">
        <title>Parelaphostrongylus tenuis whole genome reference sequence.</title>
        <authorList>
            <person name="Garwood T.J."/>
            <person name="Larsen P.A."/>
            <person name="Fountain-Jones N.M."/>
            <person name="Garbe J.R."/>
            <person name="Macchietto M.G."/>
            <person name="Kania S.A."/>
            <person name="Gerhold R.W."/>
            <person name="Richards J.E."/>
            <person name="Wolf T.M."/>
        </authorList>
    </citation>
    <scope>NUCLEOTIDE SEQUENCE</scope>
    <source>
        <strain evidence="1">MNPRO001-30</strain>
        <tissue evidence="1">Meninges</tissue>
    </source>
</reference>